<reference evidence="1 2" key="1">
    <citation type="journal article" date="2008" name="J. Bacteriol.">
        <title>Insights into plant cell wall degradation from the genome sequence of the soil bacterium Cellvibrio japonicus.</title>
        <authorList>
            <person name="Deboy R.T."/>
            <person name="Mongodin E.F."/>
            <person name="Fouts D.E."/>
            <person name="Tailford L.E."/>
            <person name="Khouri H."/>
            <person name="Emerson J.B."/>
            <person name="Mohamoud Y."/>
            <person name="Watkins K."/>
            <person name="Henrissat B."/>
            <person name="Gilbert H.J."/>
            <person name="Nelson K.E."/>
        </authorList>
    </citation>
    <scope>NUCLEOTIDE SEQUENCE [LARGE SCALE GENOMIC DNA]</scope>
    <source>
        <strain evidence="1 2">Ueda107</strain>
    </source>
</reference>
<dbReference type="STRING" id="498211.CJA_3612"/>
<gene>
    <name evidence="1" type="ordered locus">CJA_3612</name>
</gene>
<name>B3PH17_CELJU</name>
<dbReference type="eggNOG" id="COG3549">
    <property type="taxonomic scope" value="Bacteria"/>
</dbReference>
<dbReference type="KEGG" id="cja:CJA_3612"/>
<protein>
    <submittedName>
        <fullName evidence="1">Plasmid maintenance system killer protein</fullName>
    </submittedName>
</protein>
<keyword evidence="2" id="KW-1185">Reference proteome</keyword>
<dbReference type="Proteomes" id="UP000001036">
    <property type="component" value="Chromosome"/>
</dbReference>
<sequence>MILSFKDIATEDIFNGKSTKAARTACPQAIWPVARRKLDQLDSVIALDELKIPPGNRLEQLSANRKGQHSIRINDQFRLCFTWTDTGPDKVEITNYH</sequence>
<dbReference type="SUPFAM" id="SSF143011">
    <property type="entry name" value="RelE-like"/>
    <property type="match status" value="1"/>
</dbReference>
<dbReference type="InterPro" id="IPR007711">
    <property type="entry name" value="HigB-1"/>
</dbReference>
<dbReference type="OrthoDB" id="9801102at2"/>
<dbReference type="AlphaFoldDB" id="B3PH17"/>
<evidence type="ECO:0000313" key="1">
    <source>
        <dbReference type="EMBL" id="ACE85370.1"/>
    </source>
</evidence>
<dbReference type="PANTHER" id="PTHR40266:SF2">
    <property type="entry name" value="TOXIN HIGB-1"/>
    <property type="match status" value="1"/>
</dbReference>
<dbReference type="PANTHER" id="PTHR40266">
    <property type="entry name" value="TOXIN HIGB-1"/>
    <property type="match status" value="1"/>
</dbReference>
<proteinExistence type="predicted"/>
<dbReference type="Gene3D" id="3.30.2310.20">
    <property type="entry name" value="RelE-like"/>
    <property type="match status" value="1"/>
</dbReference>
<organism evidence="1 2">
    <name type="scientific">Cellvibrio japonicus (strain Ueda107)</name>
    <name type="common">Pseudomonas fluorescens subsp. cellulosa</name>
    <dbReference type="NCBI Taxonomy" id="498211"/>
    <lineage>
        <taxon>Bacteria</taxon>
        <taxon>Pseudomonadati</taxon>
        <taxon>Pseudomonadota</taxon>
        <taxon>Gammaproteobacteria</taxon>
        <taxon>Cellvibrionales</taxon>
        <taxon>Cellvibrionaceae</taxon>
        <taxon>Cellvibrio</taxon>
    </lineage>
</organism>
<dbReference type="RefSeq" id="WP_012489187.1">
    <property type="nucleotide sequence ID" value="NC_010995.1"/>
</dbReference>
<evidence type="ECO:0000313" key="2">
    <source>
        <dbReference type="Proteomes" id="UP000001036"/>
    </source>
</evidence>
<dbReference type="Pfam" id="PF05015">
    <property type="entry name" value="HigB-like_toxin"/>
    <property type="match status" value="1"/>
</dbReference>
<accession>B3PH17</accession>
<dbReference type="EMBL" id="CP000934">
    <property type="protein sequence ID" value="ACE85370.1"/>
    <property type="molecule type" value="Genomic_DNA"/>
</dbReference>
<dbReference type="InterPro" id="IPR035093">
    <property type="entry name" value="RelE/ParE_toxin_dom_sf"/>
</dbReference>
<dbReference type="HOGENOM" id="CLU_155111_1_1_6"/>